<feature type="modified residue" description="4-aspartylphosphate" evidence="4">
    <location>
        <position position="59"/>
    </location>
</feature>
<dbReference type="CDD" id="cd06170">
    <property type="entry name" value="LuxR_C_like"/>
    <property type="match status" value="1"/>
</dbReference>
<keyword evidence="1" id="KW-0805">Transcription regulation</keyword>
<evidence type="ECO:0000313" key="7">
    <source>
        <dbReference type="EMBL" id="KFG88517.1"/>
    </source>
</evidence>
<dbReference type="Pfam" id="PF00196">
    <property type="entry name" value="GerE"/>
    <property type="match status" value="1"/>
</dbReference>
<evidence type="ECO:0000256" key="2">
    <source>
        <dbReference type="ARBA" id="ARBA00023125"/>
    </source>
</evidence>
<accession>A0A086P549</accession>
<sequence>MAYPVNVRLLCGNAIVREGLSRILIERDFRVSQYPNIATALQRAEVPEEDTGPSLLLIDSGSDELDADSVAVLQRRFPCAYLVVLSDRFDFQIMLKAFRLGAMGYIIKEISCDRLVATLNLVAMGERVLPPQLADELQSRPTLTDALEVERPVDAASLSDRELEILRWLIMGCPNKVISKRMEISEATVKVHVKAVLRKLRVKNRTQAAIWAANHGMRGRVPDVEAPLAVEVTVPHPAQLPPRELAAMPLNRA</sequence>
<organism evidence="7 8">
    <name type="scientific">Sphingobium herbicidovorans (strain ATCC 700291 / DSM 11019 / CCUG 56400 / KCTC 2939 / LMG 18315 / NBRC 16415 / MH)</name>
    <name type="common">Sphingomonas herbicidovorans</name>
    <dbReference type="NCBI Taxonomy" id="1219045"/>
    <lineage>
        <taxon>Bacteria</taxon>
        <taxon>Pseudomonadati</taxon>
        <taxon>Pseudomonadota</taxon>
        <taxon>Alphaproteobacteria</taxon>
        <taxon>Sphingomonadales</taxon>
        <taxon>Sphingomonadaceae</taxon>
        <taxon>Sphingobium</taxon>
    </lineage>
</organism>
<dbReference type="PROSITE" id="PS50043">
    <property type="entry name" value="HTH_LUXR_2"/>
    <property type="match status" value="1"/>
</dbReference>
<evidence type="ECO:0000259" key="6">
    <source>
        <dbReference type="PROSITE" id="PS50110"/>
    </source>
</evidence>
<feature type="domain" description="Response regulatory" evidence="6">
    <location>
        <begin position="6"/>
        <end position="123"/>
    </location>
</feature>
<dbReference type="eggNOG" id="COG2197">
    <property type="taxonomic scope" value="Bacteria"/>
</dbReference>
<proteinExistence type="predicted"/>
<dbReference type="PROSITE" id="PS50110">
    <property type="entry name" value="RESPONSE_REGULATORY"/>
    <property type="match status" value="1"/>
</dbReference>
<dbReference type="OrthoDB" id="9814495at2"/>
<dbReference type="STRING" id="76947.GCA_002080435_01779"/>
<dbReference type="InterPro" id="IPR011006">
    <property type="entry name" value="CheY-like_superfamily"/>
</dbReference>
<evidence type="ECO:0000313" key="8">
    <source>
        <dbReference type="Proteomes" id="UP000024284"/>
    </source>
</evidence>
<dbReference type="Proteomes" id="UP000024284">
    <property type="component" value="Unassembled WGS sequence"/>
</dbReference>
<evidence type="ECO:0000256" key="1">
    <source>
        <dbReference type="ARBA" id="ARBA00023015"/>
    </source>
</evidence>
<dbReference type="PATRIC" id="fig|1219045.3.peg.3760"/>
<dbReference type="SMART" id="SM00421">
    <property type="entry name" value="HTH_LUXR"/>
    <property type="match status" value="1"/>
</dbReference>
<evidence type="ECO:0000259" key="5">
    <source>
        <dbReference type="PROSITE" id="PS50043"/>
    </source>
</evidence>
<dbReference type="Gene3D" id="3.40.50.2300">
    <property type="match status" value="1"/>
</dbReference>
<dbReference type="PANTHER" id="PTHR44688">
    <property type="entry name" value="DNA-BINDING TRANSCRIPTIONAL ACTIVATOR DEVR_DOSR"/>
    <property type="match status" value="1"/>
</dbReference>
<keyword evidence="2" id="KW-0238">DNA-binding</keyword>
<dbReference type="SUPFAM" id="SSF52172">
    <property type="entry name" value="CheY-like"/>
    <property type="match status" value="1"/>
</dbReference>
<reference evidence="7" key="1">
    <citation type="submission" date="2014-08" db="EMBL/GenBank/DDBJ databases">
        <title>Draft genome sequences of Sphingobium herbicidovorans.</title>
        <authorList>
            <person name="Gan H.M."/>
            <person name="Gan H.Y."/>
            <person name="Savka M.A."/>
        </authorList>
    </citation>
    <scope>NUCLEOTIDE SEQUENCE [LARGE SCALE GENOMIC DNA]</scope>
    <source>
        <strain evidence="7">NBRC 16415</strain>
    </source>
</reference>
<dbReference type="PRINTS" id="PR00038">
    <property type="entry name" value="HTHLUXR"/>
</dbReference>
<keyword evidence="3" id="KW-0804">Transcription</keyword>
<dbReference type="GO" id="GO:0003677">
    <property type="term" value="F:DNA binding"/>
    <property type="evidence" value="ECO:0007669"/>
    <property type="project" value="UniProtKB-KW"/>
</dbReference>
<dbReference type="EMBL" id="JFZA02000060">
    <property type="protein sequence ID" value="KFG88517.1"/>
    <property type="molecule type" value="Genomic_DNA"/>
</dbReference>
<keyword evidence="4" id="KW-0597">Phosphoprotein</keyword>
<dbReference type="GO" id="GO:0000160">
    <property type="term" value="P:phosphorelay signal transduction system"/>
    <property type="evidence" value="ECO:0007669"/>
    <property type="project" value="InterPro"/>
</dbReference>
<evidence type="ECO:0000256" key="3">
    <source>
        <dbReference type="ARBA" id="ARBA00023163"/>
    </source>
</evidence>
<dbReference type="InterPro" id="IPR000792">
    <property type="entry name" value="Tscrpt_reg_LuxR_C"/>
</dbReference>
<protein>
    <submittedName>
        <fullName evidence="7">Two component transcriptional regulator, LuxR family</fullName>
    </submittedName>
</protein>
<dbReference type="SMART" id="SM00448">
    <property type="entry name" value="REC"/>
    <property type="match status" value="1"/>
</dbReference>
<dbReference type="PROSITE" id="PS00622">
    <property type="entry name" value="HTH_LUXR_1"/>
    <property type="match status" value="1"/>
</dbReference>
<feature type="domain" description="HTH luxR-type" evidence="5">
    <location>
        <begin position="151"/>
        <end position="216"/>
    </location>
</feature>
<dbReference type="AlphaFoldDB" id="A0A086P549"/>
<dbReference type="PANTHER" id="PTHR44688:SF16">
    <property type="entry name" value="DNA-BINDING TRANSCRIPTIONAL ACTIVATOR DEVR_DOSR"/>
    <property type="match status" value="1"/>
</dbReference>
<name>A0A086P549_SPHHM</name>
<comment type="caution">
    <text evidence="7">The sequence shown here is derived from an EMBL/GenBank/DDBJ whole genome shotgun (WGS) entry which is preliminary data.</text>
</comment>
<keyword evidence="8" id="KW-1185">Reference proteome</keyword>
<dbReference type="SUPFAM" id="SSF46894">
    <property type="entry name" value="C-terminal effector domain of the bipartite response regulators"/>
    <property type="match status" value="1"/>
</dbReference>
<gene>
    <name evidence="7" type="ORF">BV98_003702</name>
</gene>
<evidence type="ECO:0000256" key="4">
    <source>
        <dbReference type="PROSITE-ProRule" id="PRU00169"/>
    </source>
</evidence>
<dbReference type="InterPro" id="IPR016032">
    <property type="entry name" value="Sig_transdc_resp-reg_C-effctor"/>
</dbReference>
<dbReference type="GO" id="GO:0006355">
    <property type="term" value="P:regulation of DNA-templated transcription"/>
    <property type="evidence" value="ECO:0007669"/>
    <property type="project" value="InterPro"/>
</dbReference>
<dbReference type="CDD" id="cd00156">
    <property type="entry name" value="REC"/>
    <property type="match status" value="1"/>
</dbReference>
<dbReference type="InterPro" id="IPR001789">
    <property type="entry name" value="Sig_transdc_resp-reg_receiver"/>
</dbReference>